<name>A0AA45WY47_9CLOT</name>
<dbReference type="InterPro" id="IPR000515">
    <property type="entry name" value="MetI-like"/>
</dbReference>
<evidence type="ECO:0000256" key="5">
    <source>
        <dbReference type="ARBA" id="ARBA00022989"/>
    </source>
</evidence>
<keyword evidence="4 7" id="KW-0812">Transmembrane</keyword>
<dbReference type="GO" id="GO:0005886">
    <property type="term" value="C:plasma membrane"/>
    <property type="evidence" value="ECO:0007669"/>
    <property type="project" value="UniProtKB-SubCell"/>
</dbReference>
<feature type="transmembrane region" description="Helical" evidence="7">
    <location>
        <begin position="198"/>
        <end position="220"/>
    </location>
</feature>
<dbReference type="Proteomes" id="UP001158066">
    <property type="component" value="Unassembled WGS sequence"/>
</dbReference>
<accession>A0AA45WY47</accession>
<keyword evidence="2 7" id="KW-0813">Transport</keyword>
<dbReference type="PANTHER" id="PTHR32243:SF18">
    <property type="entry name" value="INNER MEMBRANE ABC TRANSPORTER PERMEASE PROTEIN YCJP"/>
    <property type="match status" value="1"/>
</dbReference>
<evidence type="ECO:0000256" key="3">
    <source>
        <dbReference type="ARBA" id="ARBA00022475"/>
    </source>
</evidence>
<feature type="transmembrane region" description="Helical" evidence="7">
    <location>
        <begin position="252"/>
        <end position="277"/>
    </location>
</feature>
<organism evidence="9 10">
    <name type="scientific">Anoxynatronum buryatiense</name>
    <dbReference type="NCBI Taxonomy" id="489973"/>
    <lineage>
        <taxon>Bacteria</taxon>
        <taxon>Bacillati</taxon>
        <taxon>Bacillota</taxon>
        <taxon>Clostridia</taxon>
        <taxon>Eubacteriales</taxon>
        <taxon>Clostridiaceae</taxon>
        <taxon>Anoxynatronum</taxon>
    </lineage>
</organism>
<feature type="transmembrane region" description="Helical" evidence="7">
    <location>
        <begin position="21"/>
        <end position="44"/>
    </location>
</feature>
<comment type="similarity">
    <text evidence="7">Belongs to the binding-protein-dependent transport system permease family.</text>
</comment>
<protein>
    <submittedName>
        <fullName evidence="9">Carbohydrate ABC transporter membrane protein 2, CUT1 family</fullName>
    </submittedName>
</protein>
<evidence type="ECO:0000256" key="2">
    <source>
        <dbReference type="ARBA" id="ARBA00022448"/>
    </source>
</evidence>
<feature type="transmembrane region" description="Helical" evidence="7">
    <location>
        <begin position="122"/>
        <end position="143"/>
    </location>
</feature>
<feature type="domain" description="ABC transmembrane type-1" evidence="8">
    <location>
        <begin position="86"/>
        <end position="277"/>
    </location>
</feature>
<dbReference type="InterPro" id="IPR050901">
    <property type="entry name" value="BP-dep_ABC_trans_perm"/>
</dbReference>
<sequence length="292" mass="32476">MSITRFEENRLHQVESKWKIIGNRGLFAGIMAFIVVWSLFPVYWMANNSLKGRLEQFSSIPTFYPHAPTLENYHRLFQEMGFLGTIGNSAMVAFVSSVLAVAFGSLAAYALSRYQFKGKQVLLAWILLTRIFPPVAFVIPLYSIMGNVGLLNTRIALILAYIVFNLPFAIWMLIGFFSEIPIEIEHSAQVDGASPFQVFRQIVLPLVAPGLAATAIFSFVMSWNEFMYAMIFIQSPDLVTVPVALSGLVTEYLVLWGPMSAGGILSTIPILVFVIFLQDYLIKGLTLGAVKG</sequence>
<keyword evidence="3" id="KW-1003">Cell membrane</keyword>
<keyword evidence="6 7" id="KW-0472">Membrane</keyword>
<dbReference type="InterPro" id="IPR035906">
    <property type="entry name" value="MetI-like_sf"/>
</dbReference>
<comment type="caution">
    <text evidence="9">The sequence shown here is derived from an EMBL/GenBank/DDBJ whole genome shotgun (WGS) entry which is preliminary data.</text>
</comment>
<reference evidence="9" key="1">
    <citation type="submission" date="2017-05" db="EMBL/GenBank/DDBJ databases">
        <authorList>
            <person name="Varghese N."/>
            <person name="Submissions S."/>
        </authorList>
    </citation>
    <scope>NUCLEOTIDE SEQUENCE</scope>
    <source>
        <strain evidence="9">Su22</strain>
    </source>
</reference>
<evidence type="ECO:0000256" key="6">
    <source>
        <dbReference type="ARBA" id="ARBA00023136"/>
    </source>
</evidence>
<evidence type="ECO:0000313" key="10">
    <source>
        <dbReference type="Proteomes" id="UP001158066"/>
    </source>
</evidence>
<keyword evidence="10" id="KW-1185">Reference proteome</keyword>
<dbReference type="SUPFAM" id="SSF161098">
    <property type="entry name" value="MetI-like"/>
    <property type="match status" value="1"/>
</dbReference>
<dbReference type="PROSITE" id="PS50928">
    <property type="entry name" value="ABC_TM1"/>
    <property type="match status" value="1"/>
</dbReference>
<dbReference type="CDD" id="cd06261">
    <property type="entry name" value="TM_PBP2"/>
    <property type="match status" value="1"/>
</dbReference>
<feature type="transmembrane region" description="Helical" evidence="7">
    <location>
        <begin position="90"/>
        <end position="110"/>
    </location>
</feature>
<gene>
    <name evidence="9" type="ORF">SAMN06296020_11563</name>
</gene>
<evidence type="ECO:0000256" key="1">
    <source>
        <dbReference type="ARBA" id="ARBA00004651"/>
    </source>
</evidence>
<keyword evidence="5 7" id="KW-1133">Transmembrane helix</keyword>
<dbReference type="Pfam" id="PF00528">
    <property type="entry name" value="BPD_transp_1"/>
    <property type="match status" value="1"/>
</dbReference>
<dbReference type="Gene3D" id="1.10.3720.10">
    <property type="entry name" value="MetI-like"/>
    <property type="match status" value="1"/>
</dbReference>
<dbReference type="AlphaFoldDB" id="A0AA45WY47"/>
<evidence type="ECO:0000313" key="9">
    <source>
        <dbReference type="EMBL" id="SMP67396.1"/>
    </source>
</evidence>
<feature type="transmembrane region" description="Helical" evidence="7">
    <location>
        <begin position="155"/>
        <end position="177"/>
    </location>
</feature>
<dbReference type="PANTHER" id="PTHR32243">
    <property type="entry name" value="MALTOSE TRANSPORT SYSTEM PERMEASE-RELATED"/>
    <property type="match status" value="1"/>
</dbReference>
<proteinExistence type="inferred from homology"/>
<evidence type="ECO:0000256" key="4">
    <source>
        <dbReference type="ARBA" id="ARBA00022692"/>
    </source>
</evidence>
<dbReference type="GO" id="GO:0055085">
    <property type="term" value="P:transmembrane transport"/>
    <property type="evidence" value="ECO:0007669"/>
    <property type="project" value="InterPro"/>
</dbReference>
<dbReference type="RefSeq" id="WP_283410386.1">
    <property type="nucleotide sequence ID" value="NZ_FXUF01000015.1"/>
</dbReference>
<dbReference type="EMBL" id="FXUF01000015">
    <property type="protein sequence ID" value="SMP67396.1"/>
    <property type="molecule type" value="Genomic_DNA"/>
</dbReference>
<comment type="subcellular location">
    <subcellularLocation>
        <location evidence="1 7">Cell membrane</location>
        <topology evidence="1 7">Multi-pass membrane protein</topology>
    </subcellularLocation>
</comment>
<evidence type="ECO:0000256" key="7">
    <source>
        <dbReference type="RuleBase" id="RU363032"/>
    </source>
</evidence>
<evidence type="ECO:0000259" key="8">
    <source>
        <dbReference type="PROSITE" id="PS50928"/>
    </source>
</evidence>